<evidence type="ECO:0000259" key="4">
    <source>
        <dbReference type="Pfam" id="PF13193"/>
    </source>
</evidence>
<dbReference type="FunFam" id="3.30.300.30:FF:000008">
    <property type="entry name" value="2,3-dihydroxybenzoate-AMP ligase"/>
    <property type="match status" value="1"/>
</dbReference>
<dbReference type="PROSITE" id="PS00455">
    <property type="entry name" value="AMP_BINDING"/>
    <property type="match status" value="1"/>
</dbReference>
<accession>A0AAW8ERL3</accession>
<organism evidence="5 6">
    <name type="scientific">Variovorax paradoxus</name>
    <dbReference type="NCBI Taxonomy" id="34073"/>
    <lineage>
        <taxon>Bacteria</taxon>
        <taxon>Pseudomonadati</taxon>
        <taxon>Pseudomonadota</taxon>
        <taxon>Betaproteobacteria</taxon>
        <taxon>Burkholderiales</taxon>
        <taxon>Comamonadaceae</taxon>
        <taxon>Variovorax</taxon>
    </lineage>
</organism>
<dbReference type="InterPro" id="IPR045851">
    <property type="entry name" value="AMP-bd_C_sf"/>
</dbReference>
<dbReference type="GO" id="GO:0004467">
    <property type="term" value="F:long-chain fatty acid-CoA ligase activity"/>
    <property type="evidence" value="ECO:0007669"/>
    <property type="project" value="UniProtKB-EC"/>
</dbReference>
<dbReference type="EMBL" id="JAUSRV010000020">
    <property type="protein sequence ID" value="MDP9974839.1"/>
    <property type="molecule type" value="Genomic_DNA"/>
</dbReference>
<dbReference type="InterPro" id="IPR000873">
    <property type="entry name" value="AMP-dep_synth/lig_dom"/>
</dbReference>
<sequence length="516" mass="56162">MNEPLNRPAPETPEYWALRQPDAAAVLESDRQLSYAQLNLLANRLATALRTDGVRPGDIVAVRSHIRLEWAVVCLALGKLECQLLALNWRLTPDEVGRIMGESQAVGLICDDPELTQLGAQIDPGGLKCAISIDCTAAGFASYADIVSESQPASDFFSRKPPSLILFTSGTTGEPKGIALRPDDSEVTREYLADVRSTRSLAPGDVCLVTVPLHHAAGATQVSDALKSGAKLILLRRFEPQEVLRLIQDQRVTQWFGVPTMYRRVAALGAEVKQYDLSSLKQLGVGAAPVDGALKQWIMDNLGVCLREGYGSSEVGLATSLPPEFQHVKMNSCGRAFRHVSISIRDGGGQVLPAGEHGEIWIKTPVGITSYLHGPTLGPDQLDSHGYFFTGDIGYLDDDGFLYICDRAKDLIISGGVNIYPAEIEAVLKTHSAIADCAVIGVPDEEFGESVAAFCELRSGVLFTPAVLLEWCSGRLASYKRPKHIFVVEELPRNAVGKVLKRELRASHWRDRERAI</sequence>
<dbReference type="Proteomes" id="UP001224845">
    <property type="component" value="Unassembled WGS sequence"/>
</dbReference>
<dbReference type="EC" id="6.2.1.3" evidence="5"/>
<feature type="domain" description="AMP-binding enzyme C-terminal" evidence="4">
    <location>
        <begin position="423"/>
        <end position="498"/>
    </location>
</feature>
<evidence type="ECO:0000259" key="3">
    <source>
        <dbReference type="Pfam" id="PF00501"/>
    </source>
</evidence>
<reference evidence="5" key="1">
    <citation type="submission" date="2023-07" db="EMBL/GenBank/DDBJ databases">
        <title>Sorghum-associated microbial communities from plants grown in Nebraska, USA.</title>
        <authorList>
            <person name="Schachtman D."/>
        </authorList>
    </citation>
    <scope>NUCLEOTIDE SEQUENCE</scope>
    <source>
        <strain evidence="5">DS3315</strain>
    </source>
</reference>
<proteinExistence type="inferred from homology"/>
<dbReference type="Pfam" id="PF00501">
    <property type="entry name" value="AMP-binding"/>
    <property type="match status" value="1"/>
</dbReference>
<protein>
    <submittedName>
        <fullName evidence="5">Long-chain acyl-CoA synthetase</fullName>
        <ecNumber evidence="5">6.2.1.3</ecNumber>
    </submittedName>
</protein>
<evidence type="ECO:0000313" key="6">
    <source>
        <dbReference type="Proteomes" id="UP001224845"/>
    </source>
</evidence>
<keyword evidence="2 5" id="KW-0436">Ligase</keyword>
<gene>
    <name evidence="5" type="ORF">J2W39_006123</name>
</gene>
<dbReference type="PANTHER" id="PTHR24096:SF267">
    <property type="entry name" value="MALONATE--COA LIGASE ACSF3, MITOCHONDRIAL"/>
    <property type="match status" value="1"/>
</dbReference>
<dbReference type="Gene3D" id="3.40.50.12780">
    <property type="entry name" value="N-terminal domain of ligase-like"/>
    <property type="match status" value="1"/>
</dbReference>
<dbReference type="InterPro" id="IPR020845">
    <property type="entry name" value="AMP-binding_CS"/>
</dbReference>
<evidence type="ECO:0000313" key="5">
    <source>
        <dbReference type="EMBL" id="MDP9974839.1"/>
    </source>
</evidence>
<dbReference type="InterPro" id="IPR042099">
    <property type="entry name" value="ANL_N_sf"/>
</dbReference>
<evidence type="ECO:0000256" key="1">
    <source>
        <dbReference type="ARBA" id="ARBA00006432"/>
    </source>
</evidence>
<feature type="domain" description="AMP-dependent synthetase/ligase" evidence="3">
    <location>
        <begin position="15"/>
        <end position="371"/>
    </location>
</feature>
<dbReference type="PANTHER" id="PTHR24096">
    <property type="entry name" value="LONG-CHAIN-FATTY-ACID--COA LIGASE"/>
    <property type="match status" value="1"/>
</dbReference>
<dbReference type="RefSeq" id="WP_307596875.1">
    <property type="nucleotide sequence ID" value="NZ_JAUSRV010000020.1"/>
</dbReference>
<dbReference type="SUPFAM" id="SSF56801">
    <property type="entry name" value="Acetyl-CoA synthetase-like"/>
    <property type="match status" value="1"/>
</dbReference>
<evidence type="ECO:0000256" key="2">
    <source>
        <dbReference type="ARBA" id="ARBA00022598"/>
    </source>
</evidence>
<dbReference type="Pfam" id="PF13193">
    <property type="entry name" value="AMP-binding_C"/>
    <property type="match status" value="1"/>
</dbReference>
<comment type="caution">
    <text evidence="5">The sequence shown here is derived from an EMBL/GenBank/DDBJ whole genome shotgun (WGS) entry which is preliminary data.</text>
</comment>
<comment type="similarity">
    <text evidence="1">Belongs to the ATP-dependent AMP-binding enzyme family.</text>
</comment>
<dbReference type="Gene3D" id="3.30.300.30">
    <property type="match status" value="1"/>
</dbReference>
<dbReference type="InterPro" id="IPR025110">
    <property type="entry name" value="AMP-bd_C"/>
</dbReference>
<name>A0AAW8ERL3_VARPD</name>
<dbReference type="AlphaFoldDB" id="A0AAW8ERL3"/>